<gene>
    <name evidence="2" type="ORF">ACFQ2O_05215</name>
</gene>
<proteinExistence type="predicted"/>
<protein>
    <recommendedName>
        <fullName evidence="4">Transposase IS116/IS110/IS902 family protein</fullName>
    </recommendedName>
</protein>
<reference evidence="3" key="1">
    <citation type="journal article" date="2019" name="Int. J. Syst. Evol. Microbiol.">
        <title>The Global Catalogue of Microorganisms (GCM) 10K type strain sequencing project: providing services to taxonomists for standard genome sequencing and annotation.</title>
        <authorList>
            <consortium name="The Broad Institute Genomics Platform"/>
            <consortium name="The Broad Institute Genome Sequencing Center for Infectious Disease"/>
            <person name="Wu L."/>
            <person name="Ma J."/>
        </authorList>
    </citation>
    <scope>NUCLEOTIDE SEQUENCE [LARGE SCALE GENOMIC DNA]</scope>
    <source>
        <strain evidence="3">JCM 31319</strain>
    </source>
</reference>
<keyword evidence="3" id="KW-1185">Reference proteome</keyword>
<feature type="compositionally biased region" description="Basic and acidic residues" evidence="1">
    <location>
        <begin position="24"/>
        <end position="39"/>
    </location>
</feature>
<evidence type="ECO:0008006" key="4">
    <source>
        <dbReference type="Google" id="ProtNLM"/>
    </source>
</evidence>
<dbReference type="EMBL" id="JBHTLD010000028">
    <property type="protein sequence ID" value="MFD1185601.1"/>
    <property type="molecule type" value="Genomic_DNA"/>
</dbReference>
<dbReference type="RefSeq" id="WP_377523450.1">
    <property type="nucleotide sequence ID" value="NZ_JBHTLD010000028.1"/>
</dbReference>
<accession>A0ABW3SL60</accession>
<evidence type="ECO:0000313" key="3">
    <source>
        <dbReference type="Proteomes" id="UP001597094"/>
    </source>
</evidence>
<comment type="caution">
    <text evidence="2">The sequence shown here is derived from an EMBL/GenBank/DDBJ whole genome shotgun (WGS) entry which is preliminary data.</text>
</comment>
<sequence>MAVQRKLLILIWALWRKDEAYNPRFGQEENKASGNEEPKPLLSLGSGGGKKQVAPAIAGATQDELPCNESPEALFSLLSS</sequence>
<evidence type="ECO:0000256" key="1">
    <source>
        <dbReference type="SAM" id="MobiDB-lite"/>
    </source>
</evidence>
<feature type="region of interest" description="Disordered" evidence="1">
    <location>
        <begin position="24"/>
        <end position="54"/>
    </location>
</feature>
<evidence type="ECO:0000313" key="2">
    <source>
        <dbReference type="EMBL" id="MFD1185601.1"/>
    </source>
</evidence>
<organism evidence="2 3">
    <name type="scientific">Pontibacter rugosus</name>
    <dbReference type="NCBI Taxonomy" id="1745966"/>
    <lineage>
        <taxon>Bacteria</taxon>
        <taxon>Pseudomonadati</taxon>
        <taxon>Bacteroidota</taxon>
        <taxon>Cytophagia</taxon>
        <taxon>Cytophagales</taxon>
        <taxon>Hymenobacteraceae</taxon>
        <taxon>Pontibacter</taxon>
    </lineage>
</organism>
<name>A0ABW3SL60_9BACT</name>
<dbReference type="Proteomes" id="UP001597094">
    <property type="component" value="Unassembled WGS sequence"/>
</dbReference>